<dbReference type="RefSeq" id="NP_001027702.1">
    <property type="nucleotide sequence ID" value="NM_001032530.2"/>
</dbReference>
<dbReference type="Gene3D" id="3.40.50.11340">
    <property type="match status" value="1"/>
</dbReference>
<dbReference type="EC" id="2.4.1.221" evidence="4"/>
<evidence type="ECO:0000256" key="4">
    <source>
        <dbReference type="ARBA" id="ARBA00012196"/>
    </source>
</evidence>
<dbReference type="InterPro" id="IPR019378">
    <property type="entry name" value="GDP-Fuc_O-FucTrfase"/>
</dbReference>
<dbReference type="OMA" id="RNAVWPI"/>
<comment type="pathway">
    <text evidence="3">Protein modification; protein glycosylation.</text>
</comment>
<evidence type="ECO:0000256" key="17">
    <source>
        <dbReference type="ARBA" id="ARBA00047273"/>
    </source>
</evidence>
<dbReference type="EMBL" id="AJ575656">
    <property type="protein sequence ID" value="CAE02609.1"/>
    <property type="molecule type" value="mRNA"/>
</dbReference>
<dbReference type="PANTHER" id="PTHR13398">
    <property type="entry name" value="GDP-FUCOSE PROTEIN O-FUCOSYLTRANSFERASE 2"/>
    <property type="match status" value="1"/>
</dbReference>
<dbReference type="GeneTree" id="ENSGT00390000007989"/>
<dbReference type="FunFam" id="3.40.50.11340:FF:000002">
    <property type="entry name" value="GDP-fucose protein O-fucosyltransferase 2"/>
    <property type="match status" value="1"/>
</dbReference>
<dbReference type="Pfam" id="PF10250">
    <property type="entry name" value="O-FucT"/>
    <property type="match status" value="1"/>
</dbReference>
<name>Q7YZS7_CIOIN</name>
<organism evidence="21">
    <name type="scientific">Ciona intestinalis</name>
    <name type="common">Transparent sea squirt</name>
    <name type="synonym">Ascidia intestinalis</name>
    <dbReference type="NCBI Taxonomy" id="7719"/>
    <lineage>
        <taxon>Eukaryota</taxon>
        <taxon>Metazoa</taxon>
        <taxon>Chordata</taxon>
        <taxon>Tunicata</taxon>
        <taxon>Ascidiacea</taxon>
        <taxon>Phlebobranchia</taxon>
        <taxon>Cionidae</taxon>
        <taxon>Ciona</taxon>
    </lineage>
</organism>
<dbReference type="GO" id="GO:0006004">
    <property type="term" value="P:fucose metabolic process"/>
    <property type="evidence" value="ECO:0007669"/>
    <property type="project" value="UniProtKB-KW"/>
</dbReference>
<evidence type="ECO:0000256" key="2">
    <source>
        <dbReference type="ARBA" id="ARBA00004555"/>
    </source>
</evidence>
<dbReference type="InterPro" id="IPR045130">
    <property type="entry name" value="OFUT2-like"/>
</dbReference>
<reference evidence="21" key="2">
    <citation type="journal article" date="2003" name="Glycobiology">
        <title>A new superfamily of protein-O-fucosyltransferases, alpha2-fucosyltransferases, and alpha6-fucosyltransferases: phylogeny and identification of conserved peptide motifs.</title>
        <authorList>
            <person name="Martinez-Duncker I."/>
            <person name="Mollicone R."/>
            <person name="Candelier J.J."/>
            <person name="Breton C."/>
            <person name="Oriol R."/>
        </authorList>
    </citation>
    <scope>NUCLEOTIDE SEQUENCE</scope>
</reference>
<dbReference type="GO" id="GO:0005789">
    <property type="term" value="C:endoplasmic reticulum membrane"/>
    <property type="evidence" value="ECO:0007669"/>
    <property type="project" value="UniProtKB-ARBA"/>
</dbReference>
<keyword evidence="7 20" id="KW-0732">Signal</keyword>
<evidence type="ECO:0000256" key="13">
    <source>
        <dbReference type="ARBA" id="ARBA00023277"/>
    </source>
</evidence>
<feature type="chain" id="PRO_5010392893" description="GDP-fucose protein O-fucosyltransferase 2" evidence="20">
    <location>
        <begin position="25"/>
        <end position="434"/>
    </location>
</feature>
<dbReference type="OrthoDB" id="422368at2759"/>
<dbReference type="GeneID" id="445727"/>
<accession>Q7YZS7</accession>
<evidence type="ECO:0000313" key="23">
    <source>
        <dbReference type="Proteomes" id="UP000008144"/>
    </source>
</evidence>
<dbReference type="HOGENOM" id="CLU_033856_0_0_1"/>
<keyword evidence="5" id="KW-0328">Glycosyltransferase</keyword>
<evidence type="ECO:0000256" key="11">
    <source>
        <dbReference type="ARBA" id="ARBA00023180"/>
    </source>
</evidence>
<evidence type="ECO:0000256" key="6">
    <source>
        <dbReference type="ARBA" id="ARBA00022679"/>
    </source>
</evidence>
<evidence type="ECO:0000256" key="12">
    <source>
        <dbReference type="ARBA" id="ARBA00023253"/>
    </source>
</evidence>
<evidence type="ECO:0000256" key="15">
    <source>
        <dbReference type="ARBA" id="ARBA00026232"/>
    </source>
</evidence>
<keyword evidence="23" id="KW-1185">Reference proteome</keyword>
<accession>A0A1W2VNG0</accession>
<dbReference type="AlphaFoldDB" id="Q7YZS7"/>
<evidence type="ECO:0000256" key="9">
    <source>
        <dbReference type="ARBA" id="ARBA00023034"/>
    </source>
</evidence>
<evidence type="ECO:0000256" key="16">
    <source>
        <dbReference type="ARBA" id="ARBA00033083"/>
    </source>
</evidence>
<comment type="subcellular location">
    <subcellularLocation>
        <location evidence="1">Endoplasmic reticulum</location>
    </subcellularLocation>
    <subcellularLocation>
        <location evidence="2">Golgi apparatus</location>
    </subcellularLocation>
</comment>
<comment type="function">
    <text evidence="19">Catalyzes the reaction that attaches fucose through an O-glycosidic linkage to a conserved serine or threonine residue in the consensus sequence C1-X-X-S/T-C2 of thrombospondin type I repeats (TSRs) where C1 and C2 are the first and second cysteines of the repeat, respectively. O-fucosylates members of several protein families including the ADAMTS, the thrombospondin (TSP) and spondin families. Required for the proper secretion of ADAMTS family members such as ADAMTSL1 and ADAMTS13. The O-fucosylation of TSRs is also required for restricting epithelial to mesenchymal transition (EMT), maintaining the correct patterning of mesoderm and localization of the definite endoderm.</text>
</comment>
<evidence type="ECO:0000256" key="19">
    <source>
        <dbReference type="ARBA" id="ARBA00057700"/>
    </source>
</evidence>
<dbReference type="CTD" id="445727"/>
<comment type="similarity">
    <text evidence="14">Belongs to the glycosyltransferase 68 family.</text>
</comment>
<evidence type="ECO:0000256" key="5">
    <source>
        <dbReference type="ARBA" id="ARBA00022676"/>
    </source>
</evidence>
<dbReference type="GO" id="GO:0046922">
    <property type="term" value="F:peptide-O-fucosyltransferase activity"/>
    <property type="evidence" value="ECO:0000318"/>
    <property type="project" value="GO_Central"/>
</dbReference>
<keyword evidence="6" id="KW-0808">Transferase</keyword>
<keyword evidence="12" id="KW-0294">Fucose metabolism</keyword>
<evidence type="ECO:0000256" key="14">
    <source>
        <dbReference type="ARBA" id="ARBA00025803"/>
    </source>
</evidence>
<reference evidence="23" key="1">
    <citation type="journal article" date="2002" name="Science">
        <title>The draft genome of Ciona intestinalis: insights into chordate and vertebrate origins.</title>
        <authorList>
            <person name="Dehal P."/>
            <person name="Satou Y."/>
            <person name="Campbell R.K."/>
            <person name="Chapman J."/>
            <person name="Degnan B."/>
            <person name="De Tomaso A."/>
            <person name="Davidson B."/>
            <person name="Di Gregorio A."/>
            <person name="Gelpke M."/>
            <person name="Goodstein D.M."/>
            <person name="Harafuji N."/>
            <person name="Hastings K.E."/>
            <person name="Ho I."/>
            <person name="Hotta K."/>
            <person name="Huang W."/>
            <person name="Kawashima T."/>
            <person name="Lemaire P."/>
            <person name="Martinez D."/>
            <person name="Meinertzhagen I.A."/>
            <person name="Necula S."/>
            <person name="Nonaka M."/>
            <person name="Putnam N."/>
            <person name="Rash S."/>
            <person name="Saiga H."/>
            <person name="Satake M."/>
            <person name="Terry A."/>
            <person name="Yamada L."/>
            <person name="Wang H.G."/>
            <person name="Awazu S."/>
            <person name="Azumi K."/>
            <person name="Boore J."/>
            <person name="Branno M."/>
            <person name="Chin-Bow S."/>
            <person name="DeSantis R."/>
            <person name="Doyle S."/>
            <person name="Francino P."/>
            <person name="Keys D.N."/>
            <person name="Haga S."/>
            <person name="Hayashi H."/>
            <person name="Hino K."/>
            <person name="Imai K.S."/>
            <person name="Inaba K."/>
            <person name="Kano S."/>
            <person name="Kobayashi K."/>
            <person name="Kobayashi M."/>
            <person name="Lee B.I."/>
            <person name="Makabe K.W."/>
            <person name="Manohar C."/>
            <person name="Matassi G."/>
            <person name="Medina M."/>
            <person name="Mochizuki Y."/>
            <person name="Mount S."/>
            <person name="Morishita T."/>
            <person name="Miura S."/>
            <person name="Nakayama A."/>
            <person name="Nishizaka S."/>
            <person name="Nomoto H."/>
            <person name="Ohta F."/>
            <person name="Oishi K."/>
            <person name="Rigoutsos I."/>
            <person name="Sano M."/>
            <person name="Sasaki A."/>
            <person name="Sasakura Y."/>
            <person name="Shoguchi E."/>
            <person name="Shin-i T."/>
            <person name="Spagnuolo A."/>
            <person name="Stainier D."/>
            <person name="Suzuki M.M."/>
            <person name="Tassy O."/>
            <person name="Takatori N."/>
            <person name="Tokuoka M."/>
            <person name="Yagi K."/>
            <person name="Yoshizaki F."/>
            <person name="Wada S."/>
            <person name="Zhang C."/>
            <person name="Hyatt P.D."/>
            <person name="Larimer F."/>
            <person name="Detter C."/>
            <person name="Doggett N."/>
            <person name="Glavina T."/>
            <person name="Hawkins T."/>
            <person name="Richardson P."/>
            <person name="Lucas S."/>
            <person name="Kohara Y."/>
            <person name="Levine M."/>
            <person name="Satoh N."/>
            <person name="Rokhsar D.S."/>
        </authorList>
    </citation>
    <scope>NUCLEOTIDE SEQUENCE [LARGE SCALE GENOMIC DNA]</scope>
</reference>
<dbReference type="STRING" id="7719.ENSCINP00000025125"/>
<evidence type="ECO:0000313" key="22">
    <source>
        <dbReference type="Ensembl" id="ENSCINP00000025125.1"/>
    </source>
</evidence>
<keyword evidence="13" id="KW-0119">Carbohydrate metabolism</keyword>
<protein>
    <recommendedName>
        <fullName evidence="15">GDP-fucose protein O-fucosyltransferase 2</fullName>
        <ecNumber evidence="4">2.4.1.221</ecNumber>
    </recommendedName>
    <alternativeName>
        <fullName evidence="16">Peptide-O-fucosyltransferase 2</fullName>
    </alternativeName>
</protein>
<evidence type="ECO:0000256" key="1">
    <source>
        <dbReference type="ARBA" id="ARBA00004240"/>
    </source>
</evidence>
<sequence length="434" mass="50605">MSNCALYFILNLVFILLSYNYAVCEDAKPAGNKRYLLYDCNPGEGFNLRRDVYMRVANLVKSLRESKSCKGDDWVLVLPPWGRISYHWKEHGMEQSLIPWSMFFNVKSMSGFVPVIEYEDYIEEVGEAVIDELWYLQNYAEGWSSGTWEEKMHERDCIENPVYETDSEGKIRGWFWGYEETYAKTFKCVSVQGMSKLFVKPLCGGNTTAKSVMLDRGENMLHDMFGGKRYWDCRRSMVFADALIKTADQFRSKYLDSDDVRDKTVMPENWKDHKCTEDAIGGPYIAAHVRRKDFLYARKEFVPSIKQVAKVLSEKMKEYKVDKVFIASDGTKEEMKELKSLLPGMFMYKPTKTEKSEFKMGGVAIIDQIICSHARFFMGTKESTFSFRIQEEREIMCFPKHTTFNRICSDEGSDDCEQPAKWKIVWKSDSEIWD</sequence>
<dbReference type="Ensembl" id="ENSCINT00000025371.1">
    <property type="protein sequence ID" value="ENSCINP00000025125.1"/>
    <property type="gene ID" value="ENSCING00000013752.1"/>
</dbReference>
<dbReference type="GO" id="GO:0005794">
    <property type="term" value="C:Golgi apparatus"/>
    <property type="evidence" value="ECO:0007669"/>
    <property type="project" value="UniProtKB-SubCell"/>
</dbReference>
<keyword evidence="11" id="KW-0325">Glycoprotein</keyword>
<dbReference type="Proteomes" id="UP000008144">
    <property type="component" value="Chromosome 1"/>
</dbReference>
<evidence type="ECO:0000313" key="21">
    <source>
        <dbReference type="EMBL" id="CAE02609.1"/>
    </source>
</evidence>
<reference evidence="22" key="3">
    <citation type="journal article" date="2008" name="Genome Biol.">
        <title>Improved genome assembly and evidence-based global gene model set for the chordate Ciona intestinalis: new insight into intron and operon populations.</title>
        <authorList>
            <person name="Satou Y."/>
            <person name="Mineta K."/>
            <person name="Ogasawara M."/>
            <person name="Sasakura Y."/>
            <person name="Shoguchi E."/>
            <person name="Ueno K."/>
            <person name="Yamada L."/>
            <person name="Matsumoto J."/>
            <person name="Wasserscheid J."/>
            <person name="Dewar K."/>
            <person name="Wiley G.B."/>
            <person name="Macmil S.L."/>
            <person name="Roe B.A."/>
            <person name="Zeller R.W."/>
            <person name="Hastings K.E."/>
            <person name="Lemaire P."/>
            <person name="Lindquist E."/>
            <person name="Endo T."/>
            <person name="Hotta K."/>
            <person name="Inaba K."/>
        </authorList>
    </citation>
    <scope>NUCLEOTIDE SEQUENCE [LARGE SCALE GENOMIC DNA]</scope>
    <source>
        <strain evidence="22">wild type</strain>
    </source>
</reference>
<gene>
    <name evidence="21 22" type="primary">fut13</name>
</gene>
<comment type="catalytic activity">
    <reaction evidence="18">
        <text>L-seryl-[protein] + GDP-beta-L-fucose = 3-O-(alpha-L-fucosyl)-L-seryl-[protein] + GDP + H(+)</text>
        <dbReference type="Rhea" id="RHEA:63644"/>
        <dbReference type="Rhea" id="RHEA-COMP:9863"/>
        <dbReference type="Rhea" id="RHEA-COMP:17914"/>
        <dbReference type="ChEBI" id="CHEBI:15378"/>
        <dbReference type="ChEBI" id="CHEBI:29999"/>
        <dbReference type="ChEBI" id="CHEBI:57273"/>
        <dbReference type="ChEBI" id="CHEBI:58189"/>
        <dbReference type="ChEBI" id="CHEBI:189632"/>
        <dbReference type="EC" id="2.4.1.221"/>
    </reaction>
    <physiologicalReaction direction="left-to-right" evidence="18">
        <dbReference type="Rhea" id="RHEA:63645"/>
    </physiologicalReaction>
</comment>
<dbReference type="PANTHER" id="PTHR13398:SF0">
    <property type="entry name" value="GDP-FUCOSE PROTEIN O-FUCOSYLTRANSFERASE 2"/>
    <property type="match status" value="1"/>
</dbReference>
<dbReference type="CAZy" id="GT68">
    <property type="family name" value="Glycosyltransferase Family 68"/>
</dbReference>
<dbReference type="EMBL" id="EAAA01000098">
    <property type="status" value="NOT_ANNOTATED_CDS"/>
    <property type="molecule type" value="Genomic_DNA"/>
</dbReference>
<feature type="signal peptide" evidence="20">
    <location>
        <begin position="1"/>
        <end position="24"/>
    </location>
</feature>
<evidence type="ECO:0000256" key="3">
    <source>
        <dbReference type="ARBA" id="ARBA00004922"/>
    </source>
</evidence>
<evidence type="ECO:0000256" key="20">
    <source>
        <dbReference type="SAM" id="SignalP"/>
    </source>
</evidence>
<keyword evidence="9" id="KW-0333">Golgi apparatus</keyword>
<evidence type="ECO:0000256" key="7">
    <source>
        <dbReference type="ARBA" id="ARBA00022729"/>
    </source>
</evidence>
<proteinExistence type="evidence at transcript level"/>
<comment type="catalytic activity">
    <reaction evidence="17">
        <text>L-threonyl-[protein] + GDP-beta-L-fucose = 3-O-(alpha-L-fucosyl)-L-threonyl-[protein] + GDP + H(+)</text>
        <dbReference type="Rhea" id="RHEA:70491"/>
        <dbReference type="Rhea" id="RHEA-COMP:11060"/>
        <dbReference type="Rhea" id="RHEA-COMP:17915"/>
        <dbReference type="ChEBI" id="CHEBI:15378"/>
        <dbReference type="ChEBI" id="CHEBI:30013"/>
        <dbReference type="ChEBI" id="CHEBI:57273"/>
        <dbReference type="ChEBI" id="CHEBI:58189"/>
        <dbReference type="ChEBI" id="CHEBI:189631"/>
        <dbReference type="EC" id="2.4.1.221"/>
    </reaction>
    <physiologicalReaction direction="left-to-right" evidence="17">
        <dbReference type="Rhea" id="RHEA:70492"/>
    </physiologicalReaction>
</comment>
<keyword evidence="10" id="KW-1015">Disulfide bond</keyword>
<evidence type="ECO:0000256" key="18">
    <source>
        <dbReference type="ARBA" id="ARBA00048647"/>
    </source>
</evidence>
<evidence type="ECO:0000256" key="8">
    <source>
        <dbReference type="ARBA" id="ARBA00022824"/>
    </source>
</evidence>
<dbReference type="FunFam" id="3.40.50.11350:FF:000002">
    <property type="entry name" value="GDP-fucose protein O-fucosyltransferase 2"/>
    <property type="match status" value="1"/>
</dbReference>
<reference evidence="22" key="4">
    <citation type="submission" date="2025-05" db="UniProtKB">
        <authorList>
            <consortium name="Ensembl"/>
        </authorList>
    </citation>
    <scope>IDENTIFICATION</scope>
</reference>
<dbReference type="Gene3D" id="3.40.50.11350">
    <property type="match status" value="1"/>
</dbReference>
<keyword evidence="8" id="KW-0256">Endoplasmic reticulum</keyword>
<dbReference type="KEGG" id="cin:445727"/>
<dbReference type="CDD" id="cd11298">
    <property type="entry name" value="O-FucT-2"/>
    <property type="match status" value="1"/>
</dbReference>
<evidence type="ECO:0000256" key="10">
    <source>
        <dbReference type="ARBA" id="ARBA00023157"/>
    </source>
</evidence>